<evidence type="ECO:0000313" key="6">
    <source>
        <dbReference type="Proteomes" id="UP000765507"/>
    </source>
</evidence>
<evidence type="ECO:0000256" key="3">
    <source>
        <dbReference type="SAM" id="MobiDB-lite"/>
    </source>
</evidence>
<sequence>PTGRGRPSLAAPSCRMEAELEPRARRLFSPAELLAARTRDRKVAQCSQGQKDFIPDGSEEQAERLHRCREEHWQLLAEERVERLGSLVKAEWKPREGIVELKSPAGKFWHTMGFTEHGRQCLLPEEALYLLECGSIQLFYRDLPLSIQEAYETLLSQGTVSLLQYQVFSHLKRLGYIVLRFCPSAVPSQYERQLNLDSYCKSSGKHHRKRKRHSSPRLQAKKPKGSGTPPECEGTPKKASDSCGSPSHPASGRSCLPEKSKESDPASGEVESVQVPTDAAQLSKPPSRSKAQAEDYGKAAGDSCSGTHLPRWDFNRIAFPNMASDCPHTFLPQPDERLLPENVAGREADATRWRKLVNQKREKLSRKEREQRERESRYKSSVNADREVRRCSNWQEYKELLKQRSQRRAGRRPSHLWDQPVTPLVKPDQVASAAAVLQQISVLQPSHILDGASRLQEDTEGMKIDFSVYQADAVANFKKNDPGKPYARMCVRRFDEQIPSLRAVKQLACQSEDVPVIFALVDNGDIAFYSFKEFKLPVDIYH</sequence>
<dbReference type="GO" id="GO:0000214">
    <property type="term" value="C:tRNA-intron endonuclease complex"/>
    <property type="evidence" value="ECO:0007669"/>
    <property type="project" value="TreeGrafter"/>
</dbReference>
<name>A0A8T1SRQ1_CHESE</name>
<dbReference type="Proteomes" id="UP000765507">
    <property type="component" value="Unassembled WGS sequence"/>
</dbReference>
<organism evidence="5 6">
    <name type="scientific">Chelydra serpentina</name>
    <name type="common">Snapping turtle</name>
    <name type="synonym">Testudo serpentina</name>
    <dbReference type="NCBI Taxonomy" id="8475"/>
    <lineage>
        <taxon>Eukaryota</taxon>
        <taxon>Metazoa</taxon>
        <taxon>Chordata</taxon>
        <taxon>Craniata</taxon>
        <taxon>Vertebrata</taxon>
        <taxon>Euteleostomi</taxon>
        <taxon>Archelosauria</taxon>
        <taxon>Testudinata</taxon>
        <taxon>Testudines</taxon>
        <taxon>Cryptodira</taxon>
        <taxon>Durocryptodira</taxon>
        <taxon>Americhelydia</taxon>
        <taxon>Chelydroidea</taxon>
        <taxon>Chelydridae</taxon>
        <taxon>Chelydra</taxon>
    </lineage>
</organism>
<comment type="caution">
    <text evidence="5">The sequence shown here is derived from an EMBL/GenBank/DDBJ whole genome shotgun (WGS) entry which is preliminary data.</text>
</comment>
<feature type="compositionally biased region" description="Basic residues" evidence="3">
    <location>
        <begin position="203"/>
        <end position="224"/>
    </location>
</feature>
<accession>A0A8T1SRQ1</accession>
<dbReference type="InterPro" id="IPR024336">
    <property type="entry name" value="tRNA_splic_suSen54_N"/>
</dbReference>
<keyword evidence="5" id="KW-0540">Nuclease</keyword>
<evidence type="ECO:0000313" key="5">
    <source>
        <dbReference type="EMBL" id="KAG6931619.1"/>
    </source>
</evidence>
<keyword evidence="5" id="KW-0255">Endonuclease</keyword>
<dbReference type="PANTHER" id="PTHR21027:SF1">
    <property type="entry name" value="TRNA-SPLICING ENDONUCLEASE SUBUNIT SEN54"/>
    <property type="match status" value="1"/>
</dbReference>
<dbReference type="AlphaFoldDB" id="A0A8T1SRQ1"/>
<comment type="similarity">
    <text evidence="1">Belongs to the SEN54 family.</text>
</comment>
<dbReference type="PANTHER" id="PTHR21027">
    <property type="entry name" value="TRNA-SPLICING ENDONUCLEASE SUBUNIT SEN54"/>
    <property type="match status" value="1"/>
</dbReference>
<evidence type="ECO:0000259" key="4">
    <source>
        <dbReference type="Pfam" id="PF12928"/>
    </source>
</evidence>
<dbReference type="InterPro" id="IPR024337">
    <property type="entry name" value="tRNA_splic_suSen54"/>
</dbReference>
<protein>
    <submittedName>
        <fullName evidence="5">tRNA splicing endonuclease subunit 54</fullName>
    </submittedName>
</protein>
<keyword evidence="6" id="KW-1185">Reference proteome</keyword>
<feature type="non-terminal residue" evidence="5">
    <location>
        <position position="542"/>
    </location>
</feature>
<gene>
    <name evidence="5" type="primary">TSEN54</name>
    <name evidence="5" type="ORF">G0U57_001264</name>
</gene>
<proteinExistence type="inferred from homology"/>
<feature type="region of interest" description="Disordered" evidence="3">
    <location>
        <begin position="359"/>
        <end position="380"/>
    </location>
</feature>
<evidence type="ECO:0000256" key="2">
    <source>
        <dbReference type="ARBA" id="ARBA00022694"/>
    </source>
</evidence>
<feature type="region of interest" description="Disordered" evidence="3">
    <location>
        <begin position="201"/>
        <end position="307"/>
    </location>
</feature>
<reference evidence="5 6" key="1">
    <citation type="journal article" date="2020" name="G3 (Bethesda)">
        <title>Draft Genome of the Common Snapping Turtle, Chelydra serpentina, a Model for Phenotypic Plasticity in Reptiles.</title>
        <authorList>
            <person name="Das D."/>
            <person name="Singh S.K."/>
            <person name="Bierstedt J."/>
            <person name="Erickson A."/>
            <person name="Galli G.L.J."/>
            <person name="Crossley D.A. 2nd"/>
            <person name="Rhen T."/>
        </authorList>
    </citation>
    <scope>NUCLEOTIDE SEQUENCE [LARGE SCALE GENOMIC DNA]</scope>
    <source>
        <strain evidence="5">KW</strain>
    </source>
</reference>
<keyword evidence="2" id="KW-0819">tRNA processing</keyword>
<dbReference type="Pfam" id="PF12928">
    <property type="entry name" value="tRNA_int_end_N2"/>
    <property type="match status" value="1"/>
</dbReference>
<dbReference type="GO" id="GO:0004519">
    <property type="term" value="F:endonuclease activity"/>
    <property type="evidence" value="ECO:0007669"/>
    <property type="project" value="UniProtKB-KW"/>
</dbReference>
<keyword evidence="5" id="KW-0378">Hydrolase</keyword>
<evidence type="ECO:0000256" key="1">
    <source>
        <dbReference type="ARBA" id="ARBA00005736"/>
    </source>
</evidence>
<dbReference type="EMBL" id="JAHGAV010000117">
    <property type="protein sequence ID" value="KAG6931619.1"/>
    <property type="molecule type" value="Genomic_DNA"/>
</dbReference>
<dbReference type="OrthoDB" id="408683at2759"/>
<dbReference type="GO" id="GO:0000379">
    <property type="term" value="P:tRNA-type intron splice site recognition and cleavage"/>
    <property type="evidence" value="ECO:0007669"/>
    <property type="project" value="TreeGrafter"/>
</dbReference>
<feature type="domain" description="tRNA-splicing endonuclease subunit Sen54 N-terminal" evidence="4">
    <location>
        <begin position="73"/>
        <end position="140"/>
    </location>
</feature>